<dbReference type="RefSeq" id="WP_188614987.1">
    <property type="nucleotide sequence ID" value="NZ_BMJT01000006.1"/>
</dbReference>
<dbReference type="AlphaFoldDB" id="A0A917G7N4"/>
<reference evidence="3" key="1">
    <citation type="journal article" date="2014" name="Int. J. Syst. Evol. Microbiol.">
        <title>Complete genome sequence of Corynebacterium casei LMG S-19264T (=DSM 44701T), isolated from a smear-ripened cheese.</title>
        <authorList>
            <consortium name="US DOE Joint Genome Institute (JGI-PGF)"/>
            <person name="Walter F."/>
            <person name="Albersmeier A."/>
            <person name="Kalinowski J."/>
            <person name="Ruckert C."/>
        </authorList>
    </citation>
    <scope>NUCLEOTIDE SEQUENCE</scope>
    <source>
        <strain evidence="3">CGMCC 1.15760</strain>
    </source>
</reference>
<dbReference type="Proteomes" id="UP000616608">
    <property type="component" value="Unassembled WGS sequence"/>
</dbReference>
<comment type="similarity">
    <text evidence="1 2">Belongs to the UPF0145 family.</text>
</comment>
<accession>A0A917G7N4</accession>
<evidence type="ECO:0000313" key="3">
    <source>
        <dbReference type="EMBL" id="GGG26085.1"/>
    </source>
</evidence>
<reference evidence="3" key="2">
    <citation type="submission" date="2020-09" db="EMBL/GenBank/DDBJ databases">
        <authorList>
            <person name="Sun Q."/>
            <person name="Zhou Y."/>
        </authorList>
    </citation>
    <scope>NUCLEOTIDE SEQUENCE</scope>
    <source>
        <strain evidence="3">CGMCC 1.15760</strain>
    </source>
</reference>
<dbReference type="Gene3D" id="3.30.110.70">
    <property type="entry name" value="Hypothetical protein apc22750. Chain B"/>
    <property type="match status" value="1"/>
</dbReference>
<organism evidence="3 4">
    <name type="scientific">Lysinibacillus alkalisoli</name>
    <dbReference type="NCBI Taxonomy" id="1911548"/>
    <lineage>
        <taxon>Bacteria</taxon>
        <taxon>Bacillati</taxon>
        <taxon>Bacillota</taxon>
        <taxon>Bacilli</taxon>
        <taxon>Bacillales</taxon>
        <taxon>Bacillaceae</taxon>
        <taxon>Lysinibacillus</taxon>
    </lineage>
</organism>
<dbReference type="HAMAP" id="MF_00338">
    <property type="entry name" value="UPF0145"/>
    <property type="match status" value="1"/>
</dbReference>
<dbReference type="InterPro" id="IPR002765">
    <property type="entry name" value="UPF0145_YbjQ-like"/>
</dbReference>
<protein>
    <recommendedName>
        <fullName evidence="2">UPF0145 protein GCM10007425_20790</fullName>
    </recommendedName>
</protein>
<name>A0A917G7N4_9BACI</name>
<gene>
    <name evidence="3" type="ORF">GCM10007425_20790</name>
</gene>
<dbReference type="Pfam" id="PF01906">
    <property type="entry name" value="YbjQ_1"/>
    <property type="match status" value="1"/>
</dbReference>
<dbReference type="InterPro" id="IPR035439">
    <property type="entry name" value="UPF0145_dom_sf"/>
</dbReference>
<dbReference type="PANTHER" id="PTHR34068:SF2">
    <property type="entry name" value="UPF0145 PROTEIN SCO3412"/>
    <property type="match status" value="1"/>
</dbReference>
<evidence type="ECO:0000313" key="4">
    <source>
        <dbReference type="Proteomes" id="UP000616608"/>
    </source>
</evidence>
<dbReference type="SUPFAM" id="SSF117782">
    <property type="entry name" value="YbjQ-like"/>
    <property type="match status" value="1"/>
</dbReference>
<evidence type="ECO:0000256" key="1">
    <source>
        <dbReference type="ARBA" id="ARBA00010751"/>
    </source>
</evidence>
<dbReference type="EMBL" id="BMJT01000006">
    <property type="protein sequence ID" value="GGG26085.1"/>
    <property type="molecule type" value="Genomic_DNA"/>
</dbReference>
<dbReference type="PANTHER" id="PTHR34068">
    <property type="entry name" value="UPF0145 PROTEIN YBJQ"/>
    <property type="match status" value="1"/>
</dbReference>
<comment type="caution">
    <text evidence="3">The sequence shown here is derived from an EMBL/GenBank/DDBJ whole genome shotgun (WGS) entry which is preliminary data.</text>
</comment>
<keyword evidence="4" id="KW-1185">Reference proteome</keyword>
<evidence type="ECO:0000256" key="2">
    <source>
        <dbReference type="HAMAP-Rule" id="MF_00338"/>
    </source>
</evidence>
<sequence>MLIVTSEQVPHYKIIATKGVVYGITVRARGIGRDIVATFKGFVGGEIDEYTEMLEQARGEAMQRMEEHAKDLGANAIVMMRFDSGEIGQNMSEIIAYGTAVVVEPV</sequence>
<proteinExistence type="inferred from homology"/>